<dbReference type="CDD" id="cd01646">
    <property type="entry name" value="RT_Bac_retron_I"/>
    <property type="match status" value="1"/>
</dbReference>
<protein>
    <recommendedName>
        <fullName evidence="1">Reverse transcriptase domain-containing protein</fullName>
    </recommendedName>
</protein>
<name>E0NJ72_9FIRM</name>
<evidence type="ECO:0000259" key="1">
    <source>
        <dbReference type="PROSITE" id="PS50878"/>
    </source>
</evidence>
<comment type="caution">
    <text evidence="2">The sequence shown here is derived from an EMBL/GenBank/DDBJ whole genome shotgun (WGS) entry which is preliminary data.</text>
</comment>
<gene>
    <name evidence="2" type="ORF">HMPREF9225_0211</name>
</gene>
<dbReference type="AlphaFoldDB" id="E0NJ72"/>
<organism evidence="2 3">
    <name type="scientific">Peptoniphilus duerdenii ATCC BAA-1640</name>
    <dbReference type="NCBI Taxonomy" id="862517"/>
    <lineage>
        <taxon>Bacteria</taxon>
        <taxon>Bacillati</taxon>
        <taxon>Bacillota</taxon>
        <taxon>Tissierellia</taxon>
        <taxon>Tissierellales</taxon>
        <taxon>Peptoniphilaceae</taxon>
        <taxon>Peptoniphilus</taxon>
    </lineage>
</organism>
<dbReference type="STRING" id="862517.HMPREF9225_0211"/>
<evidence type="ECO:0000313" key="3">
    <source>
        <dbReference type="Proteomes" id="UP000003280"/>
    </source>
</evidence>
<dbReference type="Pfam" id="PF00078">
    <property type="entry name" value="RVT_1"/>
    <property type="match status" value="1"/>
</dbReference>
<dbReference type="NCBIfam" id="TIGR04499">
    <property type="entry name" value="abortive_AbiA"/>
    <property type="match status" value="1"/>
</dbReference>
<keyword evidence="3" id="KW-1185">Reference proteome</keyword>
<reference evidence="2" key="1">
    <citation type="submission" date="2010-07" db="EMBL/GenBank/DDBJ databases">
        <authorList>
            <person name="Muzny D."/>
            <person name="Qin X."/>
            <person name="Deng J."/>
            <person name="Jiang H."/>
            <person name="Liu Y."/>
            <person name="Qu J."/>
            <person name="Song X.-Z."/>
            <person name="Zhang L."/>
            <person name="Thornton R."/>
            <person name="Coyle M."/>
            <person name="Francisco L."/>
            <person name="Jackson L."/>
            <person name="Javaid M."/>
            <person name="Korchina V."/>
            <person name="Kovar C."/>
            <person name="Mata R."/>
            <person name="Mathew T."/>
            <person name="Ngo R."/>
            <person name="Nguyen L."/>
            <person name="Nguyen N."/>
            <person name="Okwuonu G."/>
            <person name="Ongeri F."/>
            <person name="Pham C."/>
            <person name="Simmons D."/>
            <person name="Wilczek-Boney K."/>
            <person name="Hale W."/>
            <person name="Jakkamsetti A."/>
            <person name="Pham P."/>
            <person name="Ruth R."/>
            <person name="San Lucas F."/>
            <person name="Warren J."/>
            <person name="Zhang J."/>
            <person name="Zhao Z."/>
            <person name="Zhou C."/>
            <person name="Zhu D."/>
            <person name="Lee S."/>
            <person name="Bess C."/>
            <person name="Blankenburg K."/>
            <person name="Forbes L."/>
            <person name="Fu Q."/>
            <person name="Gubbala S."/>
            <person name="Hirani K."/>
            <person name="Jayaseelan J.C."/>
            <person name="Lara F."/>
            <person name="Munidasa M."/>
            <person name="Palculict T."/>
            <person name="Patil S."/>
            <person name="Pu L.-L."/>
            <person name="Saada N."/>
            <person name="Tang L."/>
            <person name="Weissenberger G."/>
            <person name="Zhu Y."/>
            <person name="Hemphill L."/>
            <person name="Shang Y."/>
            <person name="Youmans B."/>
            <person name="Ayvaz T."/>
            <person name="Ross M."/>
            <person name="Santibanez J."/>
            <person name="Aqrawi P."/>
            <person name="Gross S."/>
            <person name="Joshi V."/>
            <person name="Fowler G."/>
            <person name="Nazareth L."/>
            <person name="Reid J."/>
            <person name="Worley K."/>
            <person name="Petrosino J."/>
            <person name="Highlander S."/>
            <person name="Gibbs R."/>
        </authorList>
    </citation>
    <scope>NUCLEOTIDE SEQUENCE [LARGE SCALE GENOMIC DNA]</scope>
    <source>
        <strain evidence="2">ATCC BAA-1640</strain>
    </source>
</reference>
<dbReference type="eggNOG" id="COG3344">
    <property type="taxonomic scope" value="Bacteria"/>
</dbReference>
<dbReference type="Proteomes" id="UP000003280">
    <property type="component" value="Unassembled WGS sequence"/>
</dbReference>
<dbReference type="PROSITE" id="PS50878">
    <property type="entry name" value="RT_POL"/>
    <property type="match status" value="1"/>
</dbReference>
<dbReference type="Pfam" id="PF18732">
    <property type="entry name" value="HEPN_AbiA_CTD"/>
    <property type="match status" value="1"/>
</dbReference>
<proteinExistence type="predicted"/>
<dbReference type="HOGENOM" id="CLU_430758_0_0_9"/>
<evidence type="ECO:0000313" key="2">
    <source>
        <dbReference type="EMBL" id="EFM26191.1"/>
    </source>
</evidence>
<accession>E0NJ72</accession>
<sequence length="630" mass="74551">MRDKGEIQGMFGITYDTWKQTCQMYFKLSEGSKKSYLQWFPFSKITADEEEYIASEEFFEKYIRKAAFVLFPEAMHQSENFLQKGDGSFRDSSLLSPVLYLVLQAIGKEISNHYQTVRNMNIDAFYAGNYDYMRAKYKQDYDEFYKLINAHISDCQYFIKTDITNFFPNINLDILINQIDKRSNLADVCFTPTQLKMIKELLLFCGDGKFPTIENSTASSYLATIVYMDEIDNRIYKFIKEKIDCISDFKIIRYVDDMYILINSSHDIVRLHDAYNQIRNEYSSILKEYGLSLNAKKCCLKPAIEINGELKKSLYDEYFNGIQHDIEELFEGKFQEFLDSLLLALKTDYIDVEYYNLMIEQYFSSDDIEFTPTEVYNHYIYECDEVIQDSKVISTICKLINTDVSFISIDPKRLSIMIMKTQNSPAIKALLNQLFQRNRKGLWNSYDTSIAISYLIQSEFRHIDLLDALNENSTNLKNYYYYCCKNSFLSTLCNKRINDYIHIIDKDWKAYFLYFMYWVEKKRHNTLAEYAFYKNYFDRFTADLAFYYNYDPTCKKPNYKGFYKEPAFKTFYKEIDGSEEIIKRAHYLRNANPLSHSSAGLIDKSTTSNDIKRCIEDLNSLIDNYRTIHC</sequence>
<dbReference type="InterPro" id="IPR030986">
    <property type="entry name" value="AbiA"/>
</dbReference>
<dbReference type="EMBL" id="AEEH01000014">
    <property type="protein sequence ID" value="EFM26191.1"/>
    <property type="molecule type" value="Genomic_DNA"/>
</dbReference>
<dbReference type="InterPro" id="IPR041026">
    <property type="entry name" value="HEPN_AbiA_CTD"/>
</dbReference>
<dbReference type="InterPro" id="IPR043502">
    <property type="entry name" value="DNA/RNA_pol_sf"/>
</dbReference>
<feature type="domain" description="Reverse transcriptase" evidence="1">
    <location>
        <begin position="63"/>
        <end position="311"/>
    </location>
</feature>
<dbReference type="SUPFAM" id="SSF56672">
    <property type="entry name" value="DNA/RNA polymerases"/>
    <property type="match status" value="1"/>
</dbReference>
<dbReference type="InterPro" id="IPR000477">
    <property type="entry name" value="RT_dom"/>
</dbReference>